<name>A0AA86PDG9_9EUKA</name>
<evidence type="ECO:0000313" key="2">
    <source>
        <dbReference type="EMBL" id="CAL6021077.1"/>
    </source>
</evidence>
<organism evidence="1">
    <name type="scientific">Hexamita inflata</name>
    <dbReference type="NCBI Taxonomy" id="28002"/>
    <lineage>
        <taxon>Eukaryota</taxon>
        <taxon>Metamonada</taxon>
        <taxon>Diplomonadida</taxon>
        <taxon>Hexamitidae</taxon>
        <taxon>Hexamitinae</taxon>
        <taxon>Hexamita</taxon>
    </lineage>
</organism>
<accession>A0AA86PDG9</accession>
<comment type="caution">
    <text evidence="1">The sequence shown here is derived from an EMBL/GenBank/DDBJ whole genome shotgun (WGS) entry which is preliminary data.</text>
</comment>
<protein>
    <submittedName>
        <fullName evidence="2">Hypothetical_protein</fullName>
    </submittedName>
</protein>
<reference evidence="1" key="1">
    <citation type="submission" date="2023-06" db="EMBL/GenBank/DDBJ databases">
        <authorList>
            <person name="Kurt Z."/>
        </authorList>
    </citation>
    <scope>NUCLEOTIDE SEQUENCE</scope>
</reference>
<dbReference type="EMBL" id="CATOUU010000564">
    <property type="protein sequence ID" value="CAI9934250.1"/>
    <property type="molecule type" value="Genomic_DNA"/>
</dbReference>
<dbReference type="EMBL" id="CAXDID020000088">
    <property type="protein sequence ID" value="CAL6021077.1"/>
    <property type="molecule type" value="Genomic_DNA"/>
</dbReference>
<evidence type="ECO:0000313" key="1">
    <source>
        <dbReference type="EMBL" id="CAI9934250.1"/>
    </source>
</evidence>
<dbReference type="AlphaFoldDB" id="A0AA86PDG9"/>
<reference evidence="2 3" key="2">
    <citation type="submission" date="2024-07" db="EMBL/GenBank/DDBJ databases">
        <authorList>
            <person name="Akdeniz Z."/>
        </authorList>
    </citation>
    <scope>NUCLEOTIDE SEQUENCE [LARGE SCALE GENOMIC DNA]</scope>
</reference>
<sequence>MSIYFLINLILTDTVSETQDILLHQQILCSVNFTISGDKCICEKYLSQSGLNCASSCRDLNEFLLRDTNSCISHCVNYIDTQEDTLCTSPNNKKQTASCSSAAPTYNMVNPADEETCICIPKFVYSNSLNVCTVVGPRNAFLNQEEE</sequence>
<evidence type="ECO:0000313" key="3">
    <source>
        <dbReference type="Proteomes" id="UP001642409"/>
    </source>
</evidence>
<keyword evidence="3" id="KW-1185">Reference proteome</keyword>
<gene>
    <name evidence="1" type="ORF">HINF_LOCUS21895</name>
    <name evidence="2" type="ORF">HINF_LOCUS27993</name>
</gene>
<dbReference type="Proteomes" id="UP001642409">
    <property type="component" value="Unassembled WGS sequence"/>
</dbReference>
<proteinExistence type="predicted"/>